<comment type="caution">
    <text evidence="2">The sequence shown here is derived from an EMBL/GenBank/DDBJ whole genome shotgun (WGS) entry which is preliminary data.</text>
</comment>
<accession>A0AAD8X8W0</accession>
<evidence type="ECO:0000313" key="2">
    <source>
        <dbReference type="EMBL" id="KAK1710324.1"/>
    </source>
</evidence>
<dbReference type="Proteomes" id="UP001244207">
    <property type="component" value="Unassembled WGS sequence"/>
</dbReference>
<reference evidence="2" key="1">
    <citation type="submission" date="2021-12" db="EMBL/GenBank/DDBJ databases">
        <title>Comparative genomics, transcriptomics and evolutionary studies reveal genomic signatures of adaptation to plant cell wall in hemibiotrophic fungi.</title>
        <authorList>
            <consortium name="DOE Joint Genome Institute"/>
            <person name="Baroncelli R."/>
            <person name="Diaz J.F."/>
            <person name="Benocci T."/>
            <person name="Peng M."/>
            <person name="Battaglia E."/>
            <person name="Haridas S."/>
            <person name="Andreopoulos W."/>
            <person name="Labutti K."/>
            <person name="Pangilinan J."/>
            <person name="Floch G.L."/>
            <person name="Makela M.R."/>
            <person name="Henrissat B."/>
            <person name="Grigoriev I.V."/>
            <person name="Crouch J.A."/>
            <person name="De Vries R.P."/>
            <person name="Sukno S.A."/>
            <person name="Thon M.R."/>
        </authorList>
    </citation>
    <scope>NUCLEOTIDE SEQUENCE</scope>
    <source>
        <strain evidence="2">CBS 112980</strain>
    </source>
</reference>
<proteinExistence type="predicted"/>
<keyword evidence="3" id="KW-1185">Reference proteome</keyword>
<organism evidence="2 3">
    <name type="scientific">Glomerella acutata</name>
    <name type="common">Colletotrichum acutatum</name>
    <dbReference type="NCBI Taxonomy" id="27357"/>
    <lineage>
        <taxon>Eukaryota</taxon>
        <taxon>Fungi</taxon>
        <taxon>Dikarya</taxon>
        <taxon>Ascomycota</taxon>
        <taxon>Pezizomycotina</taxon>
        <taxon>Sordariomycetes</taxon>
        <taxon>Hypocreomycetidae</taxon>
        <taxon>Glomerellales</taxon>
        <taxon>Glomerellaceae</taxon>
        <taxon>Colletotrichum</taxon>
        <taxon>Colletotrichum acutatum species complex</taxon>
    </lineage>
</organism>
<feature type="region of interest" description="Disordered" evidence="1">
    <location>
        <begin position="210"/>
        <end position="251"/>
    </location>
</feature>
<dbReference type="RefSeq" id="XP_060358794.1">
    <property type="nucleotide sequence ID" value="XM_060510934.1"/>
</dbReference>
<evidence type="ECO:0000256" key="1">
    <source>
        <dbReference type="SAM" id="MobiDB-lite"/>
    </source>
</evidence>
<name>A0AAD8X8W0_GLOAC</name>
<evidence type="ECO:0000313" key="3">
    <source>
        <dbReference type="Proteomes" id="UP001244207"/>
    </source>
</evidence>
<protein>
    <submittedName>
        <fullName evidence="2">Uncharacterized protein</fullName>
    </submittedName>
</protein>
<sequence length="251" mass="28477">MTNKGLRLESRVFTHGEDVHFLSLGLPKDGKSKYEFLGILFHELNSGSFVRTRPDELRVRGTSSNNRRLDKSVLFIAKQFTPDFLKEVVRIPGRDFKICIDDKKPTLMVRSASSAHHWDKYMNTFVSRDFWEFEGCLEVGTGSERKFDVVCGFDTQYGTWVYPNPASKNWRRGGNDLQADMPPLHEIKVVEGTQDGIPTTFVHLNRIKPVAQAPSKTDPSLQPKSVKQADEEGPADGNEISKKQKSNCKQM</sequence>
<dbReference type="AlphaFoldDB" id="A0AAD8X8W0"/>
<feature type="compositionally biased region" description="Polar residues" evidence="1">
    <location>
        <begin position="214"/>
        <end position="225"/>
    </location>
</feature>
<gene>
    <name evidence="2" type="ORF">BDZ83DRAFT_657094</name>
</gene>
<dbReference type="GeneID" id="85394833"/>
<dbReference type="EMBL" id="JAHMHS010000172">
    <property type="protein sequence ID" value="KAK1710324.1"/>
    <property type="molecule type" value="Genomic_DNA"/>
</dbReference>